<evidence type="ECO:0008006" key="3">
    <source>
        <dbReference type="Google" id="ProtNLM"/>
    </source>
</evidence>
<name>A0ABT0S916_9SPHN</name>
<evidence type="ECO:0000313" key="1">
    <source>
        <dbReference type="EMBL" id="MCL6740883.1"/>
    </source>
</evidence>
<protein>
    <recommendedName>
        <fullName evidence="3">CBS domain-containing protein</fullName>
    </recommendedName>
</protein>
<evidence type="ECO:0000313" key="2">
    <source>
        <dbReference type="Proteomes" id="UP001165383"/>
    </source>
</evidence>
<dbReference type="Proteomes" id="UP001165383">
    <property type="component" value="Unassembled WGS sequence"/>
</dbReference>
<dbReference type="EMBL" id="JAMGBB010000001">
    <property type="protein sequence ID" value="MCL6740883.1"/>
    <property type="molecule type" value="Genomic_DNA"/>
</dbReference>
<sequence length="109" mass="12311">MLFLPVSGASFTGRRERPFRRCAAARARKDLSGEAQCLDVNGSVQRVVTKLQASVAARRNSFDHQIHRPLFVDGRKAIGIVDPSFLYRSVQRQISDVKKISIPIDKKFR</sequence>
<reference evidence="1" key="1">
    <citation type="submission" date="2022-05" db="EMBL/GenBank/DDBJ databases">
        <authorList>
            <person name="Jo J.-H."/>
            <person name="Im W.-T."/>
        </authorList>
    </citation>
    <scope>NUCLEOTIDE SEQUENCE</scope>
    <source>
        <strain evidence="1">RB56-2</strain>
    </source>
</reference>
<accession>A0ABT0S916</accession>
<gene>
    <name evidence="1" type="ORF">LZ518_07035</name>
</gene>
<proteinExistence type="predicted"/>
<keyword evidence="2" id="KW-1185">Reference proteome</keyword>
<dbReference type="RefSeq" id="WP_249915291.1">
    <property type="nucleotide sequence ID" value="NZ_JAMGBB010000001.1"/>
</dbReference>
<comment type="caution">
    <text evidence="1">The sequence shown here is derived from an EMBL/GenBank/DDBJ whole genome shotgun (WGS) entry which is preliminary data.</text>
</comment>
<organism evidence="1 2">
    <name type="scientific">Sphingomonas brevis</name>
    <dbReference type="NCBI Taxonomy" id="2908206"/>
    <lineage>
        <taxon>Bacteria</taxon>
        <taxon>Pseudomonadati</taxon>
        <taxon>Pseudomonadota</taxon>
        <taxon>Alphaproteobacteria</taxon>
        <taxon>Sphingomonadales</taxon>
        <taxon>Sphingomonadaceae</taxon>
        <taxon>Sphingomonas</taxon>
    </lineage>
</organism>